<dbReference type="SUPFAM" id="SSF52096">
    <property type="entry name" value="ClpP/crotonase"/>
    <property type="match status" value="1"/>
</dbReference>
<evidence type="ECO:0000313" key="12">
    <source>
        <dbReference type="EMBL" id="VTP09992.1"/>
    </source>
</evidence>
<dbReference type="InterPro" id="IPR018376">
    <property type="entry name" value="Enoyl-CoA_hyd/isom_CS"/>
</dbReference>
<dbReference type="PANTHER" id="PTHR11941">
    <property type="entry name" value="ENOYL-COA HYDRATASE-RELATED"/>
    <property type="match status" value="1"/>
</dbReference>
<dbReference type="FunFam" id="3.90.226.10:FF:000009">
    <property type="entry name" value="Carnitinyl-CoA dehydratase"/>
    <property type="match status" value="1"/>
</dbReference>
<evidence type="ECO:0000256" key="4">
    <source>
        <dbReference type="ARBA" id="ARBA00022832"/>
    </source>
</evidence>
<comment type="catalytic activity">
    <reaction evidence="8">
        <text>a 4-saturated-(3S)-3-hydroxyacyl-CoA = a (3E)-enoyl-CoA + H2O</text>
        <dbReference type="Rhea" id="RHEA:20724"/>
        <dbReference type="ChEBI" id="CHEBI:15377"/>
        <dbReference type="ChEBI" id="CHEBI:58521"/>
        <dbReference type="ChEBI" id="CHEBI:137480"/>
        <dbReference type="EC" id="4.2.1.17"/>
    </reaction>
</comment>
<dbReference type="AlphaFoldDB" id="A0A653FLC2"/>
<dbReference type="KEGG" id="msn:LI99_02425"/>
<protein>
    <recommendedName>
        <fullName evidence="9">Probable enoyl-CoA hydratase EchA17</fullName>
        <ecNumber evidence="3">4.2.1.17</ecNumber>
    </recommendedName>
    <alternativeName>
        <fullName evidence="10">Probable enoyl-CoA hydratase echA17</fullName>
    </alternativeName>
</protein>
<gene>
    <name evidence="12" type="primary">paaF_3</name>
    <name evidence="12" type="ORF">BIN_B_04330</name>
</gene>
<dbReference type="EMBL" id="LR589650">
    <property type="protein sequence ID" value="VTP09992.1"/>
    <property type="molecule type" value="Genomic_DNA"/>
</dbReference>
<evidence type="ECO:0000256" key="11">
    <source>
        <dbReference type="RuleBase" id="RU003707"/>
    </source>
</evidence>
<evidence type="ECO:0000256" key="8">
    <source>
        <dbReference type="ARBA" id="ARBA00023717"/>
    </source>
</evidence>
<name>A0A653FLC2_MYCSM</name>
<evidence type="ECO:0000256" key="7">
    <source>
        <dbReference type="ARBA" id="ARBA00023709"/>
    </source>
</evidence>
<accession>A0A653FLC2</accession>
<evidence type="ECO:0000256" key="10">
    <source>
        <dbReference type="ARBA" id="ARBA00073436"/>
    </source>
</evidence>
<dbReference type="EC" id="4.2.1.17" evidence="3"/>
<dbReference type="GO" id="GO:0004300">
    <property type="term" value="F:enoyl-CoA hydratase activity"/>
    <property type="evidence" value="ECO:0007669"/>
    <property type="project" value="UniProtKB-EC"/>
</dbReference>
<dbReference type="InterPro" id="IPR014748">
    <property type="entry name" value="Enoyl-CoA_hydra_C"/>
</dbReference>
<evidence type="ECO:0000256" key="9">
    <source>
        <dbReference type="ARBA" id="ARBA00039456"/>
    </source>
</evidence>
<dbReference type="Gene3D" id="1.10.12.10">
    <property type="entry name" value="Lyase 2-enoyl-coa Hydratase, Chain A, domain 2"/>
    <property type="match status" value="1"/>
</dbReference>
<dbReference type="Gene3D" id="3.90.226.10">
    <property type="entry name" value="2-enoyl-CoA Hydratase, Chain A, domain 1"/>
    <property type="match status" value="1"/>
</dbReference>
<reference evidence="12" key="1">
    <citation type="submission" date="2019-05" db="EMBL/GenBank/DDBJ databases">
        <authorList>
            <person name="Naeem R."/>
            <person name="Antony C."/>
            <person name="Guan Q."/>
        </authorList>
    </citation>
    <scope>NUCLEOTIDE SEQUENCE</scope>
    <source>
        <strain evidence="12">1</strain>
    </source>
</reference>
<dbReference type="KEGG" id="msh:LI98_02425"/>
<dbReference type="OMA" id="WRSVAFS"/>
<keyword evidence="6" id="KW-0456">Lyase</keyword>
<dbReference type="InterPro" id="IPR029045">
    <property type="entry name" value="ClpP/crotonase-like_dom_sf"/>
</dbReference>
<evidence type="ECO:0000256" key="6">
    <source>
        <dbReference type="ARBA" id="ARBA00023239"/>
    </source>
</evidence>
<keyword evidence="5" id="KW-0443">Lipid metabolism</keyword>
<dbReference type="GO" id="GO:0006635">
    <property type="term" value="P:fatty acid beta-oxidation"/>
    <property type="evidence" value="ECO:0007669"/>
    <property type="project" value="TreeGrafter"/>
</dbReference>
<evidence type="ECO:0000256" key="2">
    <source>
        <dbReference type="ARBA" id="ARBA00005254"/>
    </source>
</evidence>
<dbReference type="PROSITE" id="PS00166">
    <property type="entry name" value="ENOYL_COA_HYDRATASE"/>
    <property type="match status" value="1"/>
</dbReference>
<sequence length="260" mass="27432">MTIQDSVAQKQSEVRIQLDRSVLHVLLDRPRKRNALDLTMIRSISRAIDGRPTDTRVVVISGGAFFSAGADIATYKRGDQGEIGEITRAAGAVIDTMTTAPIPVIAAVEGMALGGGFELAMGADIVVAGESAKLGLPEVALGLIPGWGGTQRLSAQIGIRRAKQIIMLQQTISAEDAWTLGLVNEVVPDGTSLNRALEMAHQLAASSATALAATKRLVSGIERNLAYSDERAALMELFGSPDGIEGVTAFVEKRPANFGR</sequence>
<keyword evidence="4" id="KW-0276">Fatty acid metabolism</keyword>
<dbReference type="Pfam" id="PF00378">
    <property type="entry name" value="ECH_1"/>
    <property type="match status" value="1"/>
</dbReference>
<organism evidence="12">
    <name type="scientific">Mycolicibacterium smegmatis</name>
    <name type="common">Mycobacterium smegmatis</name>
    <dbReference type="NCBI Taxonomy" id="1772"/>
    <lineage>
        <taxon>Bacteria</taxon>
        <taxon>Bacillati</taxon>
        <taxon>Actinomycetota</taxon>
        <taxon>Actinomycetes</taxon>
        <taxon>Mycobacteriales</taxon>
        <taxon>Mycobacteriaceae</taxon>
        <taxon>Mycolicibacterium</taxon>
    </lineage>
</organism>
<comment type="similarity">
    <text evidence="2 11">Belongs to the enoyl-CoA hydratase/isomerase family.</text>
</comment>
<evidence type="ECO:0000256" key="1">
    <source>
        <dbReference type="ARBA" id="ARBA00002994"/>
    </source>
</evidence>
<dbReference type="InterPro" id="IPR001753">
    <property type="entry name" value="Enoyl-CoA_hydra/iso"/>
</dbReference>
<evidence type="ECO:0000256" key="5">
    <source>
        <dbReference type="ARBA" id="ARBA00023098"/>
    </source>
</evidence>
<dbReference type="PANTHER" id="PTHR11941:SF169">
    <property type="entry name" value="(7AS)-7A-METHYL-1,5-DIOXO-2,3,5,6,7,7A-HEXAHYDRO-1H-INDENE-CARBOXYL-COA HYDROLASE"/>
    <property type="match status" value="1"/>
</dbReference>
<comment type="catalytic activity">
    <reaction evidence="7">
        <text>a (3S)-3-hydroxyacyl-CoA = a (2E)-enoyl-CoA + H2O</text>
        <dbReference type="Rhea" id="RHEA:16105"/>
        <dbReference type="ChEBI" id="CHEBI:15377"/>
        <dbReference type="ChEBI" id="CHEBI:57318"/>
        <dbReference type="ChEBI" id="CHEBI:58856"/>
        <dbReference type="EC" id="4.2.1.17"/>
    </reaction>
</comment>
<comment type="function">
    <text evidence="1">Could possibly oxidize fatty acids using specific components.</text>
</comment>
<dbReference type="GeneID" id="93455407"/>
<dbReference type="RefSeq" id="WP_011726989.1">
    <property type="nucleotide sequence ID" value="NZ_CP009495.1"/>
</dbReference>
<evidence type="ECO:0000256" key="3">
    <source>
        <dbReference type="ARBA" id="ARBA00012076"/>
    </source>
</evidence>
<proteinExistence type="inferred from homology"/>
<dbReference type="CDD" id="cd06558">
    <property type="entry name" value="crotonase-like"/>
    <property type="match status" value="1"/>
</dbReference>